<dbReference type="GO" id="GO:0008677">
    <property type="term" value="F:2-dehydropantoate 2-reductase activity"/>
    <property type="evidence" value="ECO:0007669"/>
    <property type="project" value="TreeGrafter"/>
</dbReference>
<feature type="domain" description="Ketopantoate reductase N-terminal" evidence="5">
    <location>
        <begin position="65"/>
        <end position="161"/>
    </location>
</feature>
<dbReference type="GeneID" id="81383525"/>
<name>A0A9W9P1L1_PENCI</name>
<keyword evidence="8" id="KW-1185">Reference proteome</keyword>
<protein>
    <recommendedName>
        <fullName evidence="9">2-dehydropantoate 2-reductase</fullName>
    </recommendedName>
</protein>
<dbReference type="SUPFAM" id="SSF51735">
    <property type="entry name" value="NAD(P)-binding Rossmann-fold domains"/>
    <property type="match status" value="1"/>
</dbReference>
<reference evidence="7" key="1">
    <citation type="submission" date="2022-11" db="EMBL/GenBank/DDBJ databases">
        <authorList>
            <person name="Petersen C."/>
        </authorList>
    </citation>
    <scope>NUCLEOTIDE SEQUENCE</scope>
    <source>
        <strain evidence="7">IBT 23319</strain>
    </source>
</reference>
<comment type="similarity">
    <text evidence="1">Belongs to the ketopantoate reductase family.</text>
</comment>
<dbReference type="GO" id="GO:0005739">
    <property type="term" value="C:mitochondrion"/>
    <property type="evidence" value="ECO:0007669"/>
    <property type="project" value="TreeGrafter"/>
</dbReference>
<evidence type="ECO:0000259" key="5">
    <source>
        <dbReference type="Pfam" id="PF02558"/>
    </source>
</evidence>
<dbReference type="InterPro" id="IPR050838">
    <property type="entry name" value="Ketopantoate_reductase"/>
</dbReference>
<dbReference type="Gene3D" id="3.40.50.720">
    <property type="entry name" value="NAD(P)-binding Rossmann-like Domain"/>
    <property type="match status" value="1"/>
</dbReference>
<evidence type="ECO:0000259" key="6">
    <source>
        <dbReference type="Pfam" id="PF08546"/>
    </source>
</evidence>
<evidence type="ECO:0000256" key="1">
    <source>
        <dbReference type="ARBA" id="ARBA00007870"/>
    </source>
</evidence>
<evidence type="ECO:0000256" key="2">
    <source>
        <dbReference type="ARBA" id="ARBA00022857"/>
    </source>
</evidence>
<evidence type="ECO:0008006" key="9">
    <source>
        <dbReference type="Google" id="ProtNLM"/>
    </source>
</evidence>
<sequence>MVNWGMYEAYRQRKKRLTIDYDGLTDGLKKGIGIEVLTGGKWYRIPPDYGEKYEDNGERIDHKGSPPRPEKAKEPIDCLVVACKSNQAFNGIRSLKKRLTSDSTIMLVQNGLGVAERLNRFVFPDPSRRPNYLHAVFSHGMDKKDMYNVRYKTVGTTNIAPPAPREITLAKPEDDTSWAPSMKYLTRLFTLTPSLVAFANTPTNVLMYQLEKLAVSSVIDPLTALNDCRNGDLLYVESVSRLMRLLLLEISRVIMAFPELQGVPGLEDRFLPERLRRLVVWELGRTRRNISPMLHDVKHRRGTEVEYLNGYIVRRGEELGITCVINYMIKHLIHAKQMIYNRAEAEAVPIDSDFEMQDSSHLTGPQITTSSSPSTTKARQSVKDSSESP</sequence>
<gene>
    <name evidence="7" type="ORF">N7469_005438</name>
</gene>
<evidence type="ECO:0000256" key="4">
    <source>
        <dbReference type="SAM" id="MobiDB-lite"/>
    </source>
</evidence>
<dbReference type="Gene3D" id="1.10.1040.10">
    <property type="entry name" value="N-(1-d-carboxylethyl)-l-norvaline Dehydrogenase, domain 2"/>
    <property type="match status" value="1"/>
</dbReference>
<evidence type="ECO:0000313" key="8">
    <source>
        <dbReference type="Proteomes" id="UP001147733"/>
    </source>
</evidence>
<dbReference type="InterPro" id="IPR008927">
    <property type="entry name" value="6-PGluconate_DH-like_C_sf"/>
</dbReference>
<dbReference type="GO" id="GO:0050661">
    <property type="term" value="F:NADP binding"/>
    <property type="evidence" value="ECO:0007669"/>
    <property type="project" value="TreeGrafter"/>
</dbReference>
<dbReference type="PANTHER" id="PTHR43765:SF2">
    <property type="entry name" value="2-DEHYDROPANTOATE 2-REDUCTASE"/>
    <property type="match status" value="1"/>
</dbReference>
<dbReference type="AlphaFoldDB" id="A0A9W9P1L1"/>
<dbReference type="InterPro" id="IPR013752">
    <property type="entry name" value="KPA_reductase"/>
</dbReference>
<dbReference type="RefSeq" id="XP_056501172.1">
    <property type="nucleotide sequence ID" value="XM_056644358.1"/>
</dbReference>
<comment type="caution">
    <text evidence="7">The sequence shown here is derived from an EMBL/GenBank/DDBJ whole genome shotgun (WGS) entry which is preliminary data.</text>
</comment>
<dbReference type="Pfam" id="PF02558">
    <property type="entry name" value="ApbA"/>
    <property type="match status" value="1"/>
</dbReference>
<accession>A0A9W9P1L1</accession>
<dbReference type="Proteomes" id="UP001147733">
    <property type="component" value="Unassembled WGS sequence"/>
</dbReference>
<dbReference type="PANTHER" id="PTHR43765">
    <property type="entry name" value="2-DEHYDROPANTOATE 2-REDUCTASE-RELATED"/>
    <property type="match status" value="1"/>
</dbReference>
<keyword evidence="2" id="KW-0521">NADP</keyword>
<organism evidence="7 8">
    <name type="scientific">Penicillium citrinum</name>
    <dbReference type="NCBI Taxonomy" id="5077"/>
    <lineage>
        <taxon>Eukaryota</taxon>
        <taxon>Fungi</taxon>
        <taxon>Dikarya</taxon>
        <taxon>Ascomycota</taxon>
        <taxon>Pezizomycotina</taxon>
        <taxon>Eurotiomycetes</taxon>
        <taxon>Eurotiomycetidae</taxon>
        <taxon>Eurotiales</taxon>
        <taxon>Aspergillaceae</taxon>
        <taxon>Penicillium</taxon>
    </lineage>
</organism>
<reference evidence="7" key="2">
    <citation type="journal article" date="2023" name="IMA Fungus">
        <title>Comparative genomic study of the Penicillium genus elucidates a diverse pangenome and 15 lateral gene transfer events.</title>
        <authorList>
            <person name="Petersen C."/>
            <person name="Sorensen T."/>
            <person name="Nielsen M.R."/>
            <person name="Sondergaard T.E."/>
            <person name="Sorensen J.L."/>
            <person name="Fitzpatrick D.A."/>
            <person name="Frisvad J.C."/>
            <person name="Nielsen K.L."/>
        </authorList>
    </citation>
    <scope>NUCLEOTIDE SEQUENCE</scope>
    <source>
        <strain evidence="7">IBT 23319</strain>
    </source>
</reference>
<dbReference type="InterPro" id="IPR013332">
    <property type="entry name" value="KPR_N"/>
</dbReference>
<feature type="domain" description="Ketopantoate reductase C-terminal" evidence="6">
    <location>
        <begin position="205"/>
        <end position="337"/>
    </location>
</feature>
<dbReference type="EMBL" id="JAPQKT010000004">
    <property type="protein sequence ID" value="KAJ5233672.1"/>
    <property type="molecule type" value="Genomic_DNA"/>
</dbReference>
<dbReference type="InterPro" id="IPR036291">
    <property type="entry name" value="NAD(P)-bd_dom_sf"/>
</dbReference>
<dbReference type="OrthoDB" id="73846at2759"/>
<dbReference type="InterPro" id="IPR013328">
    <property type="entry name" value="6PGD_dom2"/>
</dbReference>
<dbReference type="Pfam" id="PF08546">
    <property type="entry name" value="ApbA_C"/>
    <property type="match status" value="1"/>
</dbReference>
<evidence type="ECO:0000313" key="7">
    <source>
        <dbReference type="EMBL" id="KAJ5233672.1"/>
    </source>
</evidence>
<dbReference type="SUPFAM" id="SSF48179">
    <property type="entry name" value="6-phosphogluconate dehydrogenase C-terminal domain-like"/>
    <property type="match status" value="1"/>
</dbReference>
<evidence type="ECO:0000256" key="3">
    <source>
        <dbReference type="ARBA" id="ARBA00023002"/>
    </source>
</evidence>
<feature type="compositionally biased region" description="Polar residues" evidence="4">
    <location>
        <begin position="357"/>
        <end position="367"/>
    </location>
</feature>
<feature type="region of interest" description="Disordered" evidence="4">
    <location>
        <begin position="356"/>
        <end position="389"/>
    </location>
</feature>
<keyword evidence="3" id="KW-0560">Oxidoreductase</keyword>
<proteinExistence type="inferred from homology"/>